<dbReference type="EMBL" id="JAFBCL010000001">
    <property type="protein sequence ID" value="MBM7813127.1"/>
    <property type="molecule type" value="Genomic_DNA"/>
</dbReference>
<dbReference type="CDD" id="cd09176">
    <property type="entry name" value="PLDc_unchar6"/>
    <property type="match status" value="1"/>
</dbReference>
<proteinExistence type="predicted"/>
<dbReference type="Proteomes" id="UP001195724">
    <property type="component" value="Unassembled WGS sequence"/>
</dbReference>
<evidence type="ECO:0000313" key="2">
    <source>
        <dbReference type="Proteomes" id="UP001195724"/>
    </source>
</evidence>
<reference evidence="1 2" key="1">
    <citation type="submission" date="2021-01" db="EMBL/GenBank/DDBJ databases">
        <title>Sequencing the genomes of 1000 actinobacteria strains.</title>
        <authorList>
            <person name="Klenk H.-P."/>
        </authorList>
    </citation>
    <scope>NUCLEOTIDE SEQUENCE [LARGE SCALE GENOMIC DNA]</scope>
    <source>
        <strain evidence="1 2">DSM 44581</strain>
    </source>
</reference>
<sequence>MTRAGFDPQHCGDRVLALVRDAEDLTIIAPFITVPGIQPILSALSDKCSLTVYTRWRPDEVANGVSDPRAFDLISERGGTVALQPVVHAKAYVVGIRALVGSANVTVNGLGWIRPGAVEILVETSAQDPALVELIAVLRATSSIADETDRDAILAAAATLPTRSVRTSVRAVDRTDWLPSYRPPGVLWRVYAGQREDSVVDLVRPDLDALGVPNGLPTEDVFNTYVGAILRQGFPGRIARECSNLTTMKAVQRLVEICDEVSHSVDDPADAWETLAAWVAYFLPSYQRIWGGTRLIG</sequence>
<evidence type="ECO:0008006" key="3">
    <source>
        <dbReference type="Google" id="ProtNLM"/>
    </source>
</evidence>
<keyword evidence="2" id="KW-1185">Reference proteome</keyword>
<gene>
    <name evidence="1" type="ORF">JOE68_003992</name>
</gene>
<name>A0ABS2SA46_9PSEU</name>
<evidence type="ECO:0000313" key="1">
    <source>
        <dbReference type="EMBL" id="MBM7813127.1"/>
    </source>
</evidence>
<dbReference type="Gene3D" id="3.30.870.10">
    <property type="entry name" value="Endonuclease Chain A"/>
    <property type="match status" value="1"/>
</dbReference>
<organism evidence="1 2">
    <name type="scientific">Saccharothrix algeriensis</name>
    <dbReference type="NCBI Taxonomy" id="173560"/>
    <lineage>
        <taxon>Bacteria</taxon>
        <taxon>Bacillati</taxon>
        <taxon>Actinomycetota</taxon>
        <taxon>Actinomycetes</taxon>
        <taxon>Pseudonocardiales</taxon>
        <taxon>Pseudonocardiaceae</taxon>
        <taxon>Saccharothrix</taxon>
    </lineage>
</organism>
<protein>
    <recommendedName>
        <fullName evidence="3">PLD phosphodiesterase domain-containing protein</fullName>
    </recommendedName>
</protein>
<dbReference type="RefSeq" id="WP_204843793.1">
    <property type="nucleotide sequence ID" value="NZ_JAFBCL010000001.1"/>
</dbReference>
<comment type="caution">
    <text evidence="1">The sequence shown here is derived from an EMBL/GenBank/DDBJ whole genome shotgun (WGS) entry which is preliminary data.</text>
</comment>
<accession>A0ABS2SA46</accession>
<dbReference type="InterPro" id="IPR059166">
    <property type="entry name" value="PLD-like_cat"/>
</dbReference>